<dbReference type="GO" id="GO:0016559">
    <property type="term" value="P:peroxisome fission"/>
    <property type="evidence" value="ECO:0007669"/>
    <property type="project" value="InterPro"/>
</dbReference>
<keyword evidence="1" id="KW-0962">Peroxisome biogenesis</keyword>
<dbReference type="Proteomes" id="UP001152798">
    <property type="component" value="Chromosome 2"/>
</dbReference>
<evidence type="ECO:0000313" key="7">
    <source>
        <dbReference type="Proteomes" id="UP001152798"/>
    </source>
</evidence>
<keyword evidence="7" id="KW-1185">Reference proteome</keyword>
<dbReference type="EMBL" id="OV725078">
    <property type="protein sequence ID" value="CAH1393438.1"/>
    <property type="molecule type" value="Genomic_DNA"/>
</dbReference>
<evidence type="ECO:0000256" key="3">
    <source>
        <dbReference type="ARBA" id="ARBA00023140"/>
    </source>
</evidence>
<evidence type="ECO:0000256" key="5">
    <source>
        <dbReference type="SAM" id="Phobius"/>
    </source>
</evidence>
<evidence type="ECO:0000256" key="4">
    <source>
        <dbReference type="ARBA" id="ARBA00046271"/>
    </source>
</evidence>
<dbReference type="OrthoDB" id="411017at2759"/>
<feature type="transmembrane region" description="Helical" evidence="5">
    <location>
        <begin position="185"/>
        <end position="206"/>
    </location>
</feature>
<comment type="subcellular location">
    <subcellularLocation>
        <location evidence="4">Peroxisome membrane</location>
    </subcellularLocation>
</comment>
<reference evidence="6" key="1">
    <citation type="submission" date="2022-01" db="EMBL/GenBank/DDBJ databases">
        <authorList>
            <person name="King R."/>
        </authorList>
    </citation>
    <scope>NUCLEOTIDE SEQUENCE</scope>
</reference>
<organism evidence="6 7">
    <name type="scientific">Nezara viridula</name>
    <name type="common">Southern green stink bug</name>
    <name type="synonym">Cimex viridulus</name>
    <dbReference type="NCBI Taxonomy" id="85310"/>
    <lineage>
        <taxon>Eukaryota</taxon>
        <taxon>Metazoa</taxon>
        <taxon>Ecdysozoa</taxon>
        <taxon>Arthropoda</taxon>
        <taxon>Hexapoda</taxon>
        <taxon>Insecta</taxon>
        <taxon>Pterygota</taxon>
        <taxon>Neoptera</taxon>
        <taxon>Paraneoptera</taxon>
        <taxon>Hemiptera</taxon>
        <taxon>Heteroptera</taxon>
        <taxon>Panheteroptera</taxon>
        <taxon>Pentatomomorpha</taxon>
        <taxon>Pentatomoidea</taxon>
        <taxon>Pentatomidae</taxon>
        <taxon>Pentatominae</taxon>
        <taxon>Nezara</taxon>
    </lineage>
</organism>
<keyword evidence="5" id="KW-0812">Transmembrane</keyword>
<dbReference type="PANTHER" id="PTHR12652:SF50">
    <property type="entry name" value="PEROXIN 11"/>
    <property type="match status" value="1"/>
</dbReference>
<dbReference type="Pfam" id="PF05648">
    <property type="entry name" value="PEX11"/>
    <property type="match status" value="1"/>
</dbReference>
<keyword evidence="5" id="KW-1133">Transmembrane helix</keyword>
<gene>
    <name evidence="6" type="ORF">NEZAVI_LOCUS4111</name>
</gene>
<dbReference type="AlphaFoldDB" id="A0A9P0EB52"/>
<keyword evidence="2 5" id="KW-0472">Membrane</keyword>
<sequence length="210" mass="24382">MTVLGVLNQINGRDKTARFFQYLCRLLDYISAKNTASDRYKFLEYQLGTFRKLLRFGRSLESFYLASKNIHNEDILNRLSALAKIAHGCYLFCDHFLLMKRLQLLQLNSNAWASSANKYWLLAIILNLIHNYYELKRVWHVYKKNNNDSVSTVSHVKFNFTLYVDVIRNLCDIFIPLYALNYVQVSSGLIGMFGMLSSIAGLINLITNKK</sequence>
<keyword evidence="3" id="KW-0576">Peroxisome</keyword>
<evidence type="ECO:0000256" key="1">
    <source>
        <dbReference type="ARBA" id="ARBA00022593"/>
    </source>
</evidence>
<evidence type="ECO:0000256" key="2">
    <source>
        <dbReference type="ARBA" id="ARBA00023136"/>
    </source>
</evidence>
<protein>
    <submittedName>
        <fullName evidence="6">Uncharacterized protein</fullName>
    </submittedName>
</protein>
<evidence type="ECO:0000313" key="6">
    <source>
        <dbReference type="EMBL" id="CAH1393438.1"/>
    </source>
</evidence>
<dbReference type="GO" id="GO:0005778">
    <property type="term" value="C:peroxisomal membrane"/>
    <property type="evidence" value="ECO:0007669"/>
    <property type="project" value="UniProtKB-SubCell"/>
</dbReference>
<proteinExistence type="predicted"/>
<dbReference type="InterPro" id="IPR008733">
    <property type="entry name" value="PEX11"/>
</dbReference>
<accession>A0A9P0EB52</accession>
<dbReference type="PANTHER" id="PTHR12652">
    <property type="entry name" value="PEROXISOMAL BIOGENESIS FACTOR 11"/>
    <property type="match status" value="1"/>
</dbReference>
<name>A0A9P0EB52_NEZVI</name>